<proteinExistence type="predicted"/>
<evidence type="ECO:0000313" key="2">
    <source>
        <dbReference type="Proteomes" id="UP001500542"/>
    </source>
</evidence>
<reference evidence="1 2" key="1">
    <citation type="journal article" date="2019" name="Int. J. Syst. Evol. Microbiol.">
        <title>The Global Catalogue of Microorganisms (GCM) 10K type strain sequencing project: providing services to taxonomists for standard genome sequencing and annotation.</title>
        <authorList>
            <consortium name="The Broad Institute Genomics Platform"/>
            <consortium name="The Broad Institute Genome Sequencing Center for Infectious Disease"/>
            <person name="Wu L."/>
            <person name="Ma J."/>
        </authorList>
    </citation>
    <scope>NUCLEOTIDE SEQUENCE [LARGE SCALE GENOMIC DNA]</scope>
    <source>
        <strain evidence="1 2">JCM 10977</strain>
    </source>
</reference>
<protein>
    <submittedName>
        <fullName evidence="1">Uncharacterized protein</fullName>
    </submittedName>
</protein>
<comment type="caution">
    <text evidence="1">The sequence shown here is derived from an EMBL/GenBank/DDBJ whole genome shotgun (WGS) entry which is preliminary data.</text>
</comment>
<dbReference type="EMBL" id="BAAAHK010000008">
    <property type="protein sequence ID" value="GAA0944624.1"/>
    <property type="molecule type" value="Genomic_DNA"/>
</dbReference>
<dbReference type="Proteomes" id="UP001500542">
    <property type="component" value="Unassembled WGS sequence"/>
</dbReference>
<gene>
    <name evidence="1" type="ORF">GCM10009554_38920</name>
</gene>
<accession>A0ABN1QMC3</accession>
<sequence length="83" mass="9578">MRYCTFSTMSAAQYGAFAHAYGHDVMEWCGFETLRDIRELRVTCYAAQRASENEKFRDEAALRVASSRGLRGARPWPDWKPLI</sequence>
<evidence type="ECO:0000313" key="1">
    <source>
        <dbReference type="EMBL" id="GAA0944624.1"/>
    </source>
</evidence>
<organism evidence="1 2">
    <name type="scientific">Kribbella koreensis</name>
    <dbReference type="NCBI Taxonomy" id="57909"/>
    <lineage>
        <taxon>Bacteria</taxon>
        <taxon>Bacillati</taxon>
        <taxon>Actinomycetota</taxon>
        <taxon>Actinomycetes</taxon>
        <taxon>Propionibacteriales</taxon>
        <taxon>Kribbellaceae</taxon>
        <taxon>Kribbella</taxon>
    </lineage>
</organism>
<name>A0ABN1QMC3_9ACTN</name>
<keyword evidence="2" id="KW-1185">Reference proteome</keyword>